<reference evidence="2" key="1">
    <citation type="journal article" date="2019" name="Int. J. Syst. Evol. Microbiol.">
        <title>The Global Catalogue of Microorganisms (GCM) 10K type strain sequencing project: providing services to taxonomists for standard genome sequencing and annotation.</title>
        <authorList>
            <consortium name="The Broad Institute Genomics Platform"/>
            <consortium name="The Broad Institute Genome Sequencing Center for Infectious Disease"/>
            <person name="Wu L."/>
            <person name="Ma J."/>
        </authorList>
    </citation>
    <scope>NUCLEOTIDE SEQUENCE [LARGE SCALE GENOMIC DNA]</scope>
    <source>
        <strain evidence="2">CGMCC 1.15342</strain>
    </source>
</reference>
<name>A0ABQ1L074_9SPHI</name>
<gene>
    <name evidence="1" type="ORF">GCM10011386_01440</name>
</gene>
<accession>A0ABQ1L074</accession>
<comment type="caution">
    <text evidence="1">The sequence shown here is derived from an EMBL/GenBank/DDBJ whole genome shotgun (WGS) entry which is preliminary data.</text>
</comment>
<dbReference type="RefSeq" id="WP_188746392.1">
    <property type="nucleotide sequence ID" value="NZ_BMIK01000001.1"/>
</dbReference>
<proteinExistence type="predicted"/>
<evidence type="ECO:0000313" key="2">
    <source>
        <dbReference type="Proteomes" id="UP000597338"/>
    </source>
</evidence>
<protein>
    <recommendedName>
        <fullName evidence="3">Neutral/alkaline non-lysosomal ceramidase N-terminal domain-containing protein</fullName>
    </recommendedName>
</protein>
<evidence type="ECO:0008006" key="3">
    <source>
        <dbReference type="Google" id="ProtNLM"/>
    </source>
</evidence>
<keyword evidence="2" id="KW-1185">Reference proteome</keyword>
<dbReference type="Proteomes" id="UP000597338">
    <property type="component" value="Unassembled WGS sequence"/>
</dbReference>
<sequence>MCKNGKFRFKVTGCLWLLGLVGVHSVSFAQYEYRVGKGESSIEPGENILSLALAGYGIPRGGRFSLEWKERGRLGAVSDAAMISGKLYTLVGGNVGEVDLDKFESGAFVLRQDRYIKLLTAGNNRLFALDARNELLEAAAPRGGNIRWRRVGSVQMAPQALSYHDGRFVLLDTAGVLWTAEDRDGSLVWHPLVTCSGAIDVMSDQRQLYALTDKQEILRYMPDTDWVRIAISNGITYRQDIQLLIASGSGYWALDHAGVLYQARHSSVNQLTVGALLVQQDKQRVAILGADVCGFDADFVNAVKRDIQQTFGISPAAVMVNASHTHFAPVTQRWLTWGPHCQKPDSTYLYTVVKAGIMDALRQAERSLQPANLYVGRSAAQIGRNRSLPEADPPYDQALDVIRVDYEHLDQDDIVFLAGCHPVSDNSGKEDITISPNYPGVARELLLHHSQVRSAMFLQGCGGDINPIDVDHRVTAKKVAATVTGLLDQGTMQQIEGSITFYLDTVQFDSRPWPEDKIKEFRAANEGSEGNVGAEKNVRWADLMLQNIQKGEMPKTMPVFIQTFNIGNWKLVGISRETTTEYSLGVKAIWPDKMVSVAGYCNDISSYLPTNRHIRAGTYEGHDSFFWYGQPNVFPENVYETIVEAIRSKNR</sequence>
<dbReference type="EMBL" id="BMIK01000001">
    <property type="protein sequence ID" value="GGC13497.1"/>
    <property type="molecule type" value="Genomic_DNA"/>
</dbReference>
<organism evidence="1 2">
    <name type="scientific">Parapedobacter defluvii</name>
    <dbReference type="NCBI Taxonomy" id="2045106"/>
    <lineage>
        <taxon>Bacteria</taxon>
        <taxon>Pseudomonadati</taxon>
        <taxon>Bacteroidota</taxon>
        <taxon>Sphingobacteriia</taxon>
        <taxon>Sphingobacteriales</taxon>
        <taxon>Sphingobacteriaceae</taxon>
        <taxon>Parapedobacter</taxon>
    </lineage>
</organism>
<evidence type="ECO:0000313" key="1">
    <source>
        <dbReference type="EMBL" id="GGC13497.1"/>
    </source>
</evidence>